<name>B6AA56_CRYMR</name>
<dbReference type="InterPro" id="IPR050164">
    <property type="entry name" value="Peptidase_C19"/>
</dbReference>
<keyword evidence="6 10" id="KW-0378">Hydrolase</keyword>
<dbReference type="GO" id="GO:0005829">
    <property type="term" value="C:cytosol"/>
    <property type="evidence" value="ECO:0007669"/>
    <property type="project" value="TreeGrafter"/>
</dbReference>
<dbReference type="Gene3D" id="3.90.70.10">
    <property type="entry name" value="Cysteine proteinases"/>
    <property type="match status" value="1"/>
</dbReference>
<dbReference type="GeneID" id="6994463"/>
<keyword evidence="5" id="KW-0833">Ubl conjugation pathway</keyword>
<evidence type="ECO:0000256" key="2">
    <source>
        <dbReference type="ARBA" id="ARBA00009085"/>
    </source>
</evidence>
<reference evidence="10" key="1">
    <citation type="submission" date="2008-06" db="EMBL/GenBank/DDBJ databases">
        <authorList>
            <person name="Lorenzi H."/>
            <person name="Inman J."/>
            <person name="Miller J."/>
            <person name="Schobel S."/>
            <person name="Amedeo P."/>
            <person name="Caler E.V."/>
            <person name="da Silva J."/>
        </authorList>
    </citation>
    <scope>NUCLEOTIDE SEQUENCE [LARGE SCALE GENOMIC DNA]</scope>
    <source>
        <strain evidence="10">RN66</strain>
    </source>
</reference>
<dbReference type="PROSITE" id="PS00973">
    <property type="entry name" value="USP_2"/>
    <property type="match status" value="1"/>
</dbReference>
<feature type="coiled-coil region" evidence="8">
    <location>
        <begin position="615"/>
        <end position="642"/>
    </location>
</feature>
<dbReference type="OrthoDB" id="420187at2759"/>
<keyword evidence="11" id="KW-1185">Reference proteome</keyword>
<protein>
    <recommendedName>
        <fullName evidence="3">ubiquitinyl hydrolase 1</fullName>
        <ecNumber evidence="3">3.4.19.12</ecNumber>
    </recommendedName>
</protein>
<accession>B6AA56</accession>
<keyword evidence="8" id="KW-0175">Coiled coil</keyword>
<evidence type="ECO:0000256" key="4">
    <source>
        <dbReference type="ARBA" id="ARBA00022670"/>
    </source>
</evidence>
<evidence type="ECO:0000259" key="9">
    <source>
        <dbReference type="PROSITE" id="PS50235"/>
    </source>
</evidence>
<dbReference type="Pfam" id="PF00443">
    <property type="entry name" value="UCH"/>
    <property type="match status" value="1"/>
</dbReference>
<dbReference type="InterPro" id="IPR001394">
    <property type="entry name" value="Peptidase_C19_UCH"/>
</dbReference>
<dbReference type="PANTHER" id="PTHR24006:SF758">
    <property type="entry name" value="UBIQUITIN CARBOXYL-TERMINAL HYDROLASE 36"/>
    <property type="match status" value="1"/>
</dbReference>
<evidence type="ECO:0000313" key="10">
    <source>
        <dbReference type="EMBL" id="EEA05097.1"/>
    </source>
</evidence>
<organism evidence="10 11">
    <name type="scientific">Cryptosporidium muris (strain RN66)</name>
    <dbReference type="NCBI Taxonomy" id="441375"/>
    <lineage>
        <taxon>Eukaryota</taxon>
        <taxon>Sar</taxon>
        <taxon>Alveolata</taxon>
        <taxon>Apicomplexa</taxon>
        <taxon>Conoidasida</taxon>
        <taxon>Coccidia</taxon>
        <taxon>Eucoccidiorida</taxon>
        <taxon>Eimeriorina</taxon>
        <taxon>Cryptosporidiidae</taxon>
        <taxon>Cryptosporidium</taxon>
    </lineage>
</organism>
<evidence type="ECO:0000256" key="3">
    <source>
        <dbReference type="ARBA" id="ARBA00012759"/>
    </source>
</evidence>
<keyword evidence="7" id="KW-0788">Thiol protease</keyword>
<feature type="domain" description="USP" evidence="9">
    <location>
        <begin position="101"/>
        <end position="442"/>
    </location>
</feature>
<comment type="similarity">
    <text evidence="2">Belongs to the peptidase C19 family.</text>
</comment>
<dbReference type="GO" id="GO:0006508">
    <property type="term" value="P:proteolysis"/>
    <property type="evidence" value="ECO:0007669"/>
    <property type="project" value="UniProtKB-KW"/>
</dbReference>
<dbReference type="EMBL" id="DS989726">
    <property type="protein sequence ID" value="EEA05097.1"/>
    <property type="molecule type" value="Genomic_DNA"/>
</dbReference>
<dbReference type="VEuPathDB" id="CryptoDB:CMU_041690"/>
<gene>
    <name evidence="10" type="ORF">CMU_041690</name>
</gene>
<dbReference type="RefSeq" id="XP_002139446.1">
    <property type="nucleotide sequence ID" value="XM_002139410.1"/>
</dbReference>
<dbReference type="OMA" id="FRIGIMQ"/>
<dbReference type="eggNOG" id="KOG1865">
    <property type="taxonomic scope" value="Eukaryota"/>
</dbReference>
<dbReference type="InterPro" id="IPR018200">
    <property type="entry name" value="USP_CS"/>
</dbReference>
<dbReference type="PANTHER" id="PTHR24006">
    <property type="entry name" value="UBIQUITIN CARBOXYL-TERMINAL HYDROLASE"/>
    <property type="match status" value="1"/>
</dbReference>
<dbReference type="AlphaFoldDB" id="B6AA56"/>
<evidence type="ECO:0000313" key="11">
    <source>
        <dbReference type="Proteomes" id="UP000001460"/>
    </source>
</evidence>
<evidence type="ECO:0000256" key="5">
    <source>
        <dbReference type="ARBA" id="ARBA00022786"/>
    </source>
</evidence>
<dbReference type="GO" id="GO:0005634">
    <property type="term" value="C:nucleus"/>
    <property type="evidence" value="ECO:0007669"/>
    <property type="project" value="TreeGrafter"/>
</dbReference>
<evidence type="ECO:0000256" key="6">
    <source>
        <dbReference type="ARBA" id="ARBA00022801"/>
    </source>
</evidence>
<evidence type="ECO:0000256" key="1">
    <source>
        <dbReference type="ARBA" id="ARBA00000707"/>
    </source>
</evidence>
<sequence length="757" mass="87085">MSNKGIYQEQTFNGNSLVLSERHIVFVEQGYLRGKAELNSGTDIKNSMSSSIKTINKEIINNVPLSTSKYYYYPPSLIPSSEDIENFKLKYDLNQQNSVGKGLLNSGWNTCYLNSILQALTYAPPILYDCLNMRHHKVCKYYRENLVCLLCMFEDHILTIFSGNEKNQNINKSQRAIAPNILRCAQKLIWRKFRIGIMQDAHEFLRYFLEGLHKASVPKNLQSDDIFRKLNPIDTSTTYIGQLFCGFFRSQIVCFSCLYMSNTYDPFMDIPLDIVGVSSLENAFSIFTKKEYLRGANQYKCPKCEKKSDASKEVLIEKLPPLLTIQLKRFSFIGHGNRKPYKSIKYNEVLDMSSYMTTKNTCNSQVYTPDNSLDTCRQSFIYDLWSVVCHSGGSLSGGHYYTYAKGLNNQWYCFNDETVRISKSSEVLSETIGAYLLFYAQRNQLQFNETFILAPDVPLCLKSSGLDFGDIEFESSKTNTEADFTSNDGPISRLTNTIPITRPPQANSEGIVLSIRNFKESSEKVGSNKIFSDINTLKAVKKSIKSNKVSLNETFEKKISKNTSCMALSKSLLQFLLKLSASFKTSRTRRGLSKLIHHREVSTFLRLLGYKKAYRASYLDDNEQLDRELEQSNINKVNLSATVRRWDDINLTDEQEQMIKDAEDSILPAVSRRSEYDREYDKGKIKKPLRKLQMSSCKGELYRNTSNKLQYKKEPLLGRQQFDLAAIQRSEALGKKNLFKNKREKWIFTRKYSHIQK</sequence>
<dbReference type="InterPro" id="IPR038765">
    <property type="entry name" value="Papain-like_cys_pep_sf"/>
</dbReference>
<dbReference type="Proteomes" id="UP000001460">
    <property type="component" value="Unassembled WGS sequence"/>
</dbReference>
<dbReference type="SUPFAM" id="SSF54001">
    <property type="entry name" value="Cysteine proteinases"/>
    <property type="match status" value="1"/>
</dbReference>
<keyword evidence="4" id="KW-0645">Protease</keyword>
<dbReference type="GO" id="GO:0004843">
    <property type="term" value="F:cysteine-type deubiquitinase activity"/>
    <property type="evidence" value="ECO:0007669"/>
    <property type="project" value="UniProtKB-EC"/>
</dbReference>
<evidence type="ECO:0000256" key="8">
    <source>
        <dbReference type="SAM" id="Coils"/>
    </source>
</evidence>
<proteinExistence type="inferred from homology"/>
<comment type="catalytic activity">
    <reaction evidence="1">
        <text>Thiol-dependent hydrolysis of ester, thioester, amide, peptide and isopeptide bonds formed by the C-terminal Gly of ubiquitin (a 76-residue protein attached to proteins as an intracellular targeting signal).</text>
        <dbReference type="EC" id="3.4.19.12"/>
    </reaction>
</comment>
<dbReference type="InterPro" id="IPR028889">
    <property type="entry name" value="USP"/>
</dbReference>
<evidence type="ECO:0000256" key="7">
    <source>
        <dbReference type="ARBA" id="ARBA00022807"/>
    </source>
</evidence>
<dbReference type="GO" id="GO:0016579">
    <property type="term" value="P:protein deubiquitination"/>
    <property type="evidence" value="ECO:0007669"/>
    <property type="project" value="InterPro"/>
</dbReference>
<dbReference type="EC" id="3.4.19.12" evidence="3"/>
<dbReference type="PROSITE" id="PS50235">
    <property type="entry name" value="USP_3"/>
    <property type="match status" value="1"/>
</dbReference>